<dbReference type="OrthoDB" id="7942745at2"/>
<organism evidence="2 3">
    <name type="scientific">Hydrocarboniclastica marina</name>
    <dbReference type="NCBI Taxonomy" id="2259620"/>
    <lineage>
        <taxon>Bacteria</taxon>
        <taxon>Pseudomonadati</taxon>
        <taxon>Pseudomonadota</taxon>
        <taxon>Gammaproteobacteria</taxon>
        <taxon>Alteromonadales</taxon>
        <taxon>Alteromonadaceae</taxon>
        <taxon>Hydrocarboniclastica</taxon>
    </lineage>
</organism>
<dbReference type="Proteomes" id="UP000298049">
    <property type="component" value="Chromosome"/>
</dbReference>
<accession>A0A4P7XMZ1</accession>
<dbReference type="EMBL" id="CP031093">
    <property type="protein sequence ID" value="QCF27627.1"/>
    <property type="molecule type" value="Genomic_DNA"/>
</dbReference>
<dbReference type="AlphaFoldDB" id="A0A4P7XMZ1"/>
<dbReference type="Pfam" id="PF11575">
    <property type="entry name" value="FhuF_C"/>
    <property type="match status" value="1"/>
</dbReference>
<feature type="domain" description="Ferric siderophore reductase C-terminal" evidence="1">
    <location>
        <begin position="236"/>
        <end position="255"/>
    </location>
</feature>
<dbReference type="GO" id="GO:0051537">
    <property type="term" value="F:2 iron, 2 sulfur cluster binding"/>
    <property type="evidence" value="ECO:0007669"/>
    <property type="project" value="InterPro"/>
</dbReference>
<keyword evidence="3" id="KW-1185">Reference proteome</keyword>
<dbReference type="InterPro" id="IPR024726">
    <property type="entry name" value="FhuF_C"/>
</dbReference>
<sequence length="275" mass="30725">MQSLTEPTAKDRCHNLGSAESAPMLDHLLVTAQRLGPSLEHIAALDSLQSLSVNADNRQLIDRLYTYWEMAHPEAGQPYWSVRSWIMLVWQPLYLTVIGAHLAGALPDLDDLQQRLRGGLVAGFNLSKVILTQPDNPQVRIETGGDQLRHFVDRMYVQLAARTPLKRLSALRLVADMLLNALAQIAGTEHWENARTMAYADQWLRAAGLKGESTLTIRSSGKESAGGADEQLVLERKSCCMHYRRHDGDLCEGCPVLKKPERLARLKSKWEARGI</sequence>
<reference evidence="2 3" key="1">
    <citation type="submission" date="2018-07" db="EMBL/GenBank/DDBJ databases">
        <title>Marsedoiliclastica nanhaica gen. nov. sp. nov., a novel marine hydrocarbonoclastic bacterium isolated from an in-situ enriched hydrocarbon-degrading consortium in deep-sea sediment.</title>
        <authorList>
            <person name="Dong C."/>
            <person name="Ma T."/>
            <person name="Liu R."/>
            <person name="Shao Z."/>
        </authorList>
    </citation>
    <scope>NUCLEOTIDE SEQUENCE [LARGE SCALE GENOMIC DNA]</scope>
    <source>
        <strain evidence="3">soil36-7</strain>
    </source>
</reference>
<dbReference type="InterPro" id="IPR023998">
    <property type="entry name" value="FCR-like"/>
</dbReference>
<dbReference type="NCBIfam" id="TIGR03950">
    <property type="entry name" value="sidero_Fe_reduc"/>
    <property type="match status" value="1"/>
</dbReference>
<name>A0A4P7XMZ1_9ALTE</name>
<evidence type="ECO:0000313" key="3">
    <source>
        <dbReference type="Proteomes" id="UP000298049"/>
    </source>
</evidence>
<protein>
    <submittedName>
        <fullName evidence="2">Siderophore ferric iron reductase</fullName>
    </submittedName>
</protein>
<evidence type="ECO:0000259" key="1">
    <source>
        <dbReference type="Pfam" id="PF11575"/>
    </source>
</evidence>
<proteinExistence type="predicted"/>
<dbReference type="RefSeq" id="WP_136550338.1">
    <property type="nucleotide sequence ID" value="NZ_CP031093.1"/>
</dbReference>
<gene>
    <name evidence="2" type="ORF">soil367_17795</name>
</gene>
<dbReference type="KEGG" id="hmi:soil367_17795"/>
<evidence type="ECO:0000313" key="2">
    <source>
        <dbReference type="EMBL" id="QCF27627.1"/>
    </source>
</evidence>